<dbReference type="AlphaFoldDB" id="A0AAV2EG46"/>
<name>A0AAV2EG46_9ROSI</name>
<dbReference type="EMBL" id="OZ034817">
    <property type="protein sequence ID" value="CAL1384712.1"/>
    <property type="molecule type" value="Genomic_DNA"/>
</dbReference>
<keyword evidence="2" id="KW-1185">Reference proteome</keyword>
<accession>A0AAV2EG46</accession>
<protein>
    <submittedName>
        <fullName evidence="1">Uncharacterized protein</fullName>
    </submittedName>
</protein>
<evidence type="ECO:0000313" key="2">
    <source>
        <dbReference type="Proteomes" id="UP001497516"/>
    </source>
</evidence>
<sequence length="76" mass="8427">MMFRVDFRHQAADVPDFCSGRDAVAELEVEGSLVELEPPRHNDSMFGLGFARMGRWFATPTRRSSGVARSLGKVGI</sequence>
<organism evidence="1 2">
    <name type="scientific">Linum trigynum</name>
    <dbReference type="NCBI Taxonomy" id="586398"/>
    <lineage>
        <taxon>Eukaryota</taxon>
        <taxon>Viridiplantae</taxon>
        <taxon>Streptophyta</taxon>
        <taxon>Embryophyta</taxon>
        <taxon>Tracheophyta</taxon>
        <taxon>Spermatophyta</taxon>
        <taxon>Magnoliopsida</taxon>
        <taxon>eudicotyledons</taxon>
        <taxon>Gunneridae</taxon>
        <taxon>Pentapetalae</taxon>
        <taxon>rosids</taxon>
        <taxon>fabids</taxon>
        <taxon>Malpighiales</taxon>
        <taxon>Linaceae</taxon>
        <taxon>Linum</taxon>
    </lineage>
</organism>
<gene>
    <name evidence="1" type="ORF">LTRI10_LOCUS25897</name>
</gene>
<dbReference type="Proteomes" id="UP001497516">
    <property type="component" value="Chromosome 4"/>
</dbReference>
<reference evidence="1 2" key="1">
    <citation type="submission" date="2024-04" db="EMBL/GenBank/DDBJ databases">
        <authorList>
            <person name="Fracassetti M."/>
        </authorList>
    </citation>
    <scope>NUCLEOTIDE SEQUENCE [LARGE SCALE GENOMIC DNA]</scope>
</reference>
<evidence type="ECO:0000313" key="1">
    <source>
        <dbReference type="EMBL" id="CAL1384712.1"/>
    </source>
</evidence>
<proteinExistence type="predicted"/>